<name>A0A0C9UE76_SPHS4</name>
<evidence type="ECO:0000313" key="2">
    <source>
        <dbReference type="Proteomes" id="UP000054279"/>
    </source>
</evidence>
<organism evidence="1 2">
    <name type="scientific">Sphaerobolus stellatus (strain SS14)</name>
    <dbReference type="NCBI Taxonomy" id="990650"/>
    <lineage>
        <taxon>Eukaryota</taxon>
        <taxon>Fungi</taxon>
        <taxon>Dikarya</taxon>
        <taxon>Basidiomycota</taxon>
        <taxon>Agaricomycotina</taxon>
        <taxon>Agaricomycetes</taxon>
        <taxon>Phallomycetidae</taxon>
        <taxon>Geastrales</taxon>
        <taxon>Sphaerobolaceae</taxon>
        <taxon>Sphaerobolus</taxon>
    </lineage>
</organism>
<dbReference type="Proteomes" id="UP000054279">
    <property type="component" value="Unassembled WGS sequence"/>
</dbReference>
<sequence length="104" mass="11746">MTARRGQAPAIPIVADVVSVKLRAVDFESAGTPHMQPCPAYGTPEERKINKEQQEIRRLRAIGAAAADHKEWICYRTTPYIHVAQQPYHNREMFELYGARLEGA</sequence>
<gene>
    <name evidence="1" type="ORF">M422DRAFT_275956</name>
</gene>
<protein>
    <submittedName>
        <fullName evidence="1">Uncharacterized protein</fullName>
    </submittedName>
</protein>
<proteinExistence type="predicted"/>
<dbReference type="EMBL" id="KN837669">
    <property type="protein sequence ID" value="KIJ23455.1"/>
    <property type="molecule type" value="Genomic_DNA"/>
</dbReference>
<keyword evidence="2" id="KW-1185">Reference proteome</keyword>
<dbReference type="HOGENOM" id="CLU_2251785_0_0_1"/>
<reference evidence="1 2" key="1">
    <citation type="submission" date="2014-06" db="EMBL/GenBank/DDBJ databases">
        <title>Evolutionary Origins and Diversification of the Mycorrhizal Mutualists.</title>
        <authorList>
            <consortium name="DOE Joint Genome Institute"/>
            <consortium name="Mycorrhizal Genomics Consortium"/>
            <person name="Kohler A."/>
            <person name="Kuo A."/>
            <person name="Nagy L.G."/>
            <person name="Floudas D."/>
            <person name="Copeland A."/>
            <person name="Barry K.W."/>
            <person name="Cichocki N."/>
            <person name="Veneault-Fourrey C."/>
            <person name="LaButti K."/>
            <person name="Lindquist E.A."/>
            <person name="Lipzen A."/>
            <person name="Lundell T."/>
            <person name="Morin E."/>
            <person name="Murat C."/>
            <person name="Riley R."/>
            <person name="Ohm R."/>
            <person name="Sun H."/>
            <person name="Tunlid A."/>
            <person name="Henrissat B."/>
            <person name="Grigoriev I.V."/>
            <person name="Hibbett D.S."/>
            <person name="Martin F."/>
        </authorList>
    </citation>
    <scope>NUCLEOTIDE SEQUENCE [LARGE SCALE GENOMIC DNA]</scope>
    <source>
        <strain evidence="1 2">SS14</strain>
    </source>
</reference>
<evidence type="ECO:0000313" key="1">
    <source>
        <dbReference type="EMBL" id="KIJ23455.1"/>
    </source>
</evidence>
<dbReference type="AlphaFoldDB" id="A0A0C9UE76"/>
<accession>A0A0C9UE76</accession>